<accession>A0A9X4KNH1</accession>
<keyword evidence="2" id="KW-1185">Reference proteome</keyword>
<protein>
    <submittedName>
        <fullName evidence="1">YjzC family protein</fullName>
    </submittedName>
</protein>
<dbReference type="InterPro" id="IPR025549">
    <property type="entry name" value="YjzC"/>
</dbReference>
<dbReference type="EMBL" id="JAPDHZ010000008">
    <property type="protein sequence ID" value="MDG0795238.1"/>
    <property type="molecule type" value="Genomic_DNA"/>
</dbReference>
<organism evidence="1 2">
    <name type="scientific">Cohnella ginsengisoli</name>
    <dbReference type="NCBI Taxonomy" id="425004"/>
    <lineage>
        <taxon>Bacteria</taxon>
        <taxon>Bacillati</taxon>
        <taxon>Bacillota</taxon>
        <taxon>Bacilli</taxon>
        <taxon>Bacillales</taxon>
        <taxon>Paenibacillaceae</taxon>
        <taxon>Cohnella</taxon>
    </lineage>
</organism>
<proteinExistence type="predicted"/>
<dbReference type="Pfam" id="PF14168">
    <property type="entry name" value="YjzC"/>
    <property type="match status" value="1"/>
</dbReference>
<sequence>MGEQTQFEPGDRAPNNGHYMEVSEDAFHMNIEDPKHVTLEKGERFPETTNHNRKWKKVKQF</sequence>
<comment type="caution">
    <text evidence="1">The sequence shown here is derived from an EMBL/GenBank/DDBJ whole genome shotgun (WGS) entry which is preliminary data.</text>
</comment>
<dbReference type="AlphaFoldDB" id="A0A9X4KNH1"/>
<dbReference type="RefSeq" id="WP_090116849.1">
    <property type="nucleotide sequence ID" value="NZ_JAPDHZ010000008.1"/>
</dbReference>
<reference evidence="1 2" key="1">
    <citation type="submission" date="2022-10" db="EMBL/GenBank/DDBJ databases">
        <title>Comparative genomic analysis of Cohnella hashimotonis sp. nov., isolated from the International Space Station.</title>
        <authorList>
            <person name="Simpson A."/>
            <person name="Venkateswaran K."/>
        </authorList>
    </citation>
    <scope>NUCLEOTIDE SEQUENCE [LARGE SCALE GENOMIC DNA]</scope>
    <source>
        <strain evidence="1 2">DSM 18997</strain>
    </source>
</reference>
<gene>
    <name evidence="1" type="ORF">OMP38_33730</name>
</gene>
<evidence type="ECO:0000313" key="2">
    <source>
        <dbReference type="Proteomes" id="UP001153387"/>
    </source>
</evidence>
<name>A0A9X4KNH1_9BACL</name>
<dbReference type="Proteomes" id="UP001153387">
    <property type="component" value="Unassembled WGS sequence"/>
</dbReference>
<evidence type="ECO:0000313" key="1">
    <source>
        <dbReference type="EMBL" id="MDG0795238.1"/>
    </source>
</evidence>